<keyword evidence="1" id="KW-0472">Membrane</keyword>
<feature type="transmembrane region" description="Helical" evidence="1">
    <location>
        <begin position="198"/>
        <end position="219"/>
    </location>
</feature>
<feature type="transmembrane region" description="Helical" evidence="1">
    <location>
        <begin position="231"/>
        <end position="250"/>
    </location>
</feature>
<dbReference type="CDD" id="cd01949">
    <property type="entry name" value="GGDEF"/>
    <property type="match status" value="1"/>
</dbReference>
<dbReference type="InterPro" id="IPR000160">
    <property type="entry name" value="GGDEF_dom"/>
</dbReference>
<dbReference type="InterPro" id="IPR043128">
    <property type="entry name" value="Rev_trsase/Diguanyl_cyclase"/>
</dbReference>
<organism evidence="3 4">
    <name type="scientific">Nocardioides mangrovicus</name>
    <dbReference type="NCBI Taxonomy" id="2478913"/>
    <lineage>
        <taxon>Bacteria</taxon>
        <taxon>Bacillati</taxon>
        <taxon>Actinomycetota</taxon>
        <taxon>Actinomycetes</taxon>
        <taxon>Propionibacteriales</taxon>
        <taxon>Nocardioidaceae</taxon>
        <taxon>Nocardioides</taxon>
    </lineage>
</organism>
<protein>
    <submittedName>
        <fullName evidence="3">GGDEF domain-containing protein</fullName>
    </submittedName>
</protein>
<comment type="caution">
    <text evidence="3">The sequence shown here is derived from an EMBL/GenBank/DDBJ whole genome shotgun (WGS) entry which is preliminary data.</text>
</comment>
<dbReference type="SMART" id="SM00267">
    <property type="entry name" value="GGDEF"/>
    <property type="match status" value="1"/>
</dbReference>
<dbReference type="EMBL" id="RDBE01000010">
    <property type="protein sequence ID" value="RLV47920.1"/>
    <property type="molecule type" value="Genomic_DNA"/>
</dbReference>
<dbReference type="Gene3D" id="3.30.70.270">
    <property type="match status" value="1"/>
</dbReference>
<dbReference type="SUPFAM" id="SSF55073">
    <property type="entry name" value="Nucleotide cyclase"/>
    <property type="match status" value="1"/>
</dbReference>
<dbReference type="InterPro" id="IPR052163">
    <property type="entry name" value="DGC-Regulatory_Protein"/>
</dbReference>
<keyword evidence="4" id="KW-1185">Reference proteome</keyword>
<dbReference type="OrthoDB" id="23692at2"/>
<feature type="transmembrane region" description="Helical" evidence="1">
    <location>
        <begin position="29"/>
        <end position="53"/>
    </location>
</feature>
<feature type="transmembrane region" description="Helical" evidence="1">
    <location>
        <begin position="103"/>
        <end position="121"/>
    </location>
</feature>
<dbReference type="PANTHER" id="PTHR46663:SF2">
    <property type="entry name" value="GGDEF DOMAIN-CONTAINING PROTEIN"/>
    <property type="match status" value="1"/>
</dbReference>
<dbReference type="PANTHER" id="PTHR46663">
    <property type="entry name" value="DIGUANYLATE CYCLASE DGCT-RELATED"/>
    <property type="match status" value="1"/>
</dbReference>
<sequence>MVRTWRLAAAATAAAVAYAVVLGRPQLVGGAVTAVSDLGQLLAASLGALGGALAARRAHGQRRRAWALIALGTGCWALGQAIWTYDELLLGQEVPFPSLADAGFLLFPLAAGAGVVLWLGTQRGQLVARGRDLMDGAIIAGSLLSLSWVTILGPTFSDGPGNGWLPFLLSLAYPVGDVVMASLALMALARGRRDERTALMVMTIGLVFVSVADSTFLYLDSISSFSSSDALANGGWFLGFLLIGAGGAGTPVRAAARRAKRRRRRGQSEQALVWMALPYLPLTIAVTVLGTELMRSSTNQRSVLLLVAALVAMMLLRQFLTVRDNQRLVTALADARDELHHQAMHDALTGLPNRVLFAARLDRALSRARRDVAVLYCDLDGFKPVNDEHGHGAGDVLLRVVAERLGGCVRSCDTVARLGGDEFALLLEDGGHAERVVARIEGAFGEPFDIGGILVEVAVSVGVAHHRLLVAQGDEPTPALGHAELADDLMRRADAAMYAQKTARRAERGELSQAG</sequence>
<keyword evidence="1" id="KW-1133">Transmembrane helix</keyword>
<feature type="domain" description="GGDEF" evidence="2">
    <location>
        <begin position="370"/>
        <end position="513"/>
    </location>
</feature>
<dbReference type="Pfam" id="PF00990">
    <property type="entry name" value="GGDEF"/>
    <property type="match status" value="1"/>
</dbReference>
<accession>A0A3L8NXP4</accession>
<dbReference type="AlphaFoldDB" id="A0A3L8NXP4"/>
<proteinExistence type="predicted"/>
<dbReference type="PROSITE" id="PS50887">
    <property type="entry name" value="GGDEF"/>
    <property type="match status" value="1"/>
</dbReference>
<feature type="transmembrane region" description="Helical" evidence="1">
    <location>
        <begin position="302"/>
        <end position="320"/>
    </location>
</feature>
<gene>
    <name evidence="3" type="ORF">D9V37_17575</name>
</gene>
<evidence type="ECO:0000313" key="4">
    <source>
        <dbReference type="Proteomes" id="UP000281708"/>
    </source>
</evidence>
<evidence type="ECO:0000256" key="1">
    <source>
        <dbReference type="SAM" id="Phobius"/>
    </source>
</evidence>
<feature type="transmembrane region" description="Helical" evidence="1">
    <location>
        <begin position="164"/>
        <end position="186"/>
    </location>
</feature>
<dbReference type="Proteomes" id="UP000281708">
    <property type="component" value="Unassembled WGS sequence"/>
</dbReference>
<dbReference type="NCBIfam" id="TIGR00254">
    <property type="entry name" value="GGDEF"/>
    <property type="match status" value="1"/>
</dbReference>
<name>A0A3L8NXP4_9ACTN</name>
<feature type="transmembrane region" description="Helical" evidence="1">
    <location>
        <begin position="271"/>
        <end position="290"/>
    </location>
</feature>
<reference evidence="3 4" key="1">
    <citation type="submission" date="2018-10" db="EMBL/GenBank/DDBJ databases">
        <title>Marmoricola sp. 4Q3S-7 whole genome shotgun sequence.</title>
        <authorList>
            <person name="Li F."/>
        </authorList>
    </citation>
    <scope>NUCLEOTIDE SEQUENCE [LARGE SCALE GENOMIC DNA]</scope>
    <source>
        <strain evidence="3 4">4Q3S-7</strain>
    </source>
</reference>
<evidence type="ECO:0000313" key="3">
    <source>
        <dbReference type="EMBL" id="RLV47920.1"/>
    </source>
</evidence>
<dbReference type="InterPro" id="IPR029787">
    <property type="entry name" value="Nucleotide_cyclase"/>
</dbReference>
<keyword evidence="1" id="KW-0812">Transmembrane</keyword>
<feature type="transmembrane region" description="Helical" evidence="1">
    <location>
        <begin position="133"/>
        <end position="152"/>
    </location>
</feature>
<feature type="transmembrane region" description="Helical" evidence="1">
    <location>
        <begin position="65"/>
        <end position="83"/>
    </location>
</feature>
<evidence type="ECO:0000259" key="2">
    <source>
        <dbReference type="PROSITE" id="PS50887"/>
    </source>
</evidence>